<evidence type="ECO:0000313" key="2">
    <source>
        <dbReference type="Proteomes" id="UP000183832"/>
    </source>
</evidence>
<gene>
    <name evidence="1" type="ORF">CLUMA_CG006763</name>
</gene>
<reference evidence="1 2" key="1">
    <citation type="submission" date="2015-04" db="EMBL/GenBank/DDBJ databases">
        <authorList>
            <person name="Syromyatnikov M.Y."/>
            <person name="Popov V.N."/>
        </authorList>
    </citation>
    <scope>NUCLEOTIDE SEQUENCE [LARGE SCALE GENOMIC DNA]</scope>
</reference>
<dbReference type="EMBL" id="CVRI01000037">
    <property type="protein sequence ID" value="CRK93219.1"/>
    <property type="molecule type" value="Genomic_DNA"/>
</dbReference>
<name>A0A1J1HZ35_9DIPT</name>
<accession>A0A1J1HZ35</accession>
<dbReference type="AlphaFoldDB" id="A0A1J1HZ35"/>
<organism evidence="1 2">
    <name type="scientific">Clunio marinus</name>
    <dbReference type="NCBI Taxonomy" id="568069"/>
    <lineage>
        <taxon>Eukaryota</taxon>
        <taxon>Metazoa</taxon>
        <taxon>Ecdysozoa</taxon>
        <taxon>Arthropoda</taxon>
        <taxon>Hexapoda</taxon>
        <taxon>Insecta</taxon>
        <taxon>Pterygota</taxon>
        <taxon>Neoptera</taxon>
        <taxon>Endopterygota</taxon>
        <taxon>Diptera</taxon>
        <taxon>Nematocera</taxon>
        <taxon>Chironomoidea</taxon>
        <taxon>Chironomidae</taxon>
        <taxon>Clunio</taxon>
    </lineage>
</organism>
<proteinExistence type="predicted"/>
<keyword evidence="2" id="KW-1185">Reference proteome</keyword>
<dbReference type="Proteomes" id="UP000183832">
    <property type="component" value="Unassembled WGS sequence"/>
</dbReference>
<evidence type="ECO:0000313" key="1">
    <source>
        <dbReference type="EMBL" id="CRK93219.1"/>
    </source>
</evidence>
<protein>
    <submittedName>
        <fullName evidence="1">CLUMA_CG006763, isoform A</fullName>
    </submittedName>
</protein>
<sequence>MPQMLFLMKEEILLAVHRIKIFTFQFYASVDSFRPFVEPRNSSTSRFRNVRCSEAHHISPQVFFYDLSCACRQHKMQKKYVINVNDSHSTFLIG</sequence>